<organism evidence="2 3">
    <name type="scientific">Fusarium vanettenii (strain ATCC MYA-4622 / CBS 123669 / FGSC 9596 / NRRL 45880 / 77-13-4)</name>
    <name type="common">Fusarium solani subsp. pisi</name>
    <dbReference type="NCBI Taxonomy" id="660122"/>
    <lineage>
        <taxon>Eukaryota</taxon>
        <taxon>Fungi</taxon>
        <taxon>Dikarya</taxon>
        <taxon>Ascomycota</taxon>
        <taxon>Pezizomycotina</taxon>
        <taxon>Sordariomycetes</taxon>
        <taxon>Hypocreomycetidae</taxon>
        <taxon>Hypocreales</taxon>
        <taxon>Nectriaceae</taxon>
        <taxon>Fusarium</taxon>
        <taxon>Fusarium solani species complex</taxon>
        <taxon>Fusarium vanettenii</taxon>
    </lineage>
</organism>
<dbReference type="HOGENOM" id="CLU_102622_1_2_1"/>
<feature type="non-terminal residue" evidence="2">
    <location>
        <position position="136"/>
    </location>
</feature>
<dbReference type="InterPro" id="IPR010730">
    <property type="entry name" value="HET"/>
</dbReference>
<sequence length="136" mass="14990">FWLFNCLTNHPKCSSKGICESPVRLLKLGQDESTVCLVPNHQNFRYAALSYCWGADQEYKLIQARLTAYHASIDVASLPKSVQDAIKVARSLDGISYIWIDSLCIIQDDDDDKGSQLAKMGDIYRGGTVTISAASA</sequence>
<dbReference type="PANTHER" id="PTHR33112:SF16">
    <property type="entry name" value="HETEROKARYON INCOMPATIBILITY DOMAIN-CONTAINING PROTEIN"/>
    <property type="match status" value="1"/>
</dbReference>
<feature type="domain" description="Heterokaryon incompatibility" evidence="1">
    <location>
        <begin position="46"/>
        <end position="135"/>
    </location>
</feature>
<accession>C7Z2Z8</accession>
<dbReference type="AlphaFoldDB" id="C7Z2Z8"/>
<evidence type="ECO:0000313" key="3">
    <source>
        <dbReference type="Proteomes" id="UP000005206"/>
    </source>
</evidence>
<evidence type="ECO:0000313" key="2">
    <source>
        <dbReference type="EMBL" id="EEU41745.1"/>
    </source>
</evidence>
<keyword evidence="3" id="KW-1185">Reference proteome</keyword>
<protein>
    <recommendedName>
        <fullName evidence="1">Heterokaryon incompatibility domain-containing protein</fullName>
    </recommendedName>
</protein>
<dbReference type="InParanoid" id="C7Z2Z8"/>
<dbReference type="OrthoDB" id="5125733at2759"/>
<dbReference type="Pfam" id="PF06985">
    <property type="entry name" value="HET"/>
    <property type="match status" value="1"/>
</dbReference>
<gene>
    <name evidence="2" type="ORF">NECHADRAFT_8553</name>
</gene>
<dbReference type="RefSeq" id="XP_003047458.1">
    <property type="nucleotide sequence ID" value="XM_003047412.1"/>
</dbReference>
<dbReference type="STRING" id="660122.C7Z2Z8"/>
<reference evidence="2 3" key="1">
    <citation type="journal article" date="2009" name="PLoS Genet.">
        <title>The genome of Nectria haematococca: contribution of supernumerary chromosomes to gene expansion.</title>
        <authorList>
            <person name="Coleman J.J."/>
            <person name="Rounsley S.D."/>
            <person name="Rodriguez-Carres M."/>
            <person name="Kuo A."/>
            <person name="Wasmann C.C."/>
            <person name="Grimwood J."/>
            <person name="Schmutz J."/>
            <person name="Taga M."/>
            <person name="White G.J."/>
            <person name="Zhou S."/>
            <person name="Schwartz D.C."/>
            <person name="Freitag M."/>
            <person name="Ma L.J."/>
            <person name="Danchin E.G."/>
            <person name="Henrissat B."/>
            <person name="Coutinho P.M."/>
            <person name="Nelson D.R."/>
            <person name="Straney D."/>
            <person name="Napoli C.A."/>
            <person name="Barker B.M."/>
            <person name="Gribskov M."/>
            <person name="Rep M."/>
            <person name="Kroken S."/>
            <person name="Molnar I."/>
            <person name="Rensing C."/>
            <person name="Kennell J.C."/>
            <person name="Zamora J."/>
            <person name="Farman M.L."/>
            <person name="Selker E.U."/>
            <person name="Salamov A."/>
            <person name="Shapiro H."/>
            <person name="Pangilinan J."/>
            <person name="Lindquist E."/>
            <person name="Lamers C."/>
            <person name="Grigoriev I.V."/>
            <person name="Geiser D.M."/>
            <person name="Covert S.F."/>
            <person name="Temporini E."/>
            <person name="Vanetten H.D."/>
        </authorList>
    </citation>
    <scope>NUCLEOTIDE SEQUENCE [LARGE SCALE GENOMIC DNA]</scope>
    <source>
        <strain evidence="3">ATCC MYA-4622 / CBS 123669 / FGSC 9596 / NRRL 45880 / 77-13-4</strain>
    </source>
</reference>
<dbReference type="EMBL" id="GG698907">
    <property type="protein sequence ID" value="EEU41745.1"/>
    <property type="molecule type" value="Genomic_DNA"/>
</dbReference>
<dbReference type="GeneID" id="9675890"/>
<dbReference type="VEuPathDB" id="FungiDB:NECHADRAFT_8553"/>
<dbReference type="OMA" id="RYDERAW"/>
<dbReference type="Proteomes" id="UP000005206">
    <property type="component" value="Chromosome 12"/>
</dbReference>
<feature type="non-terminal residue" evidence="2">
    <location>
        <position position="1"/>
    </location>
</feature>
<dbReference type="KEGG" id="nhe:NECHADRAFT_8553"/>
<proteinExistence type="predicted"/>
<name>C7Z2Z8_FUSV7</name>
<evidence type="ECO:0000259" key="1">
    <source>
        <dbReference type="Pfam" id="PF06985"/>
    </source>
</evidence>
<dbReference type="PANTHER" id="PTHR33112">
    <property type="entry name" value="DOMAIN PROTEIN, PUTATIVE-RELATED"/>
    <property type="match status" value="1"/>
</dbReference>